<evidence type="ECO:0000313" key="2">
    <source>
        <dbReference type="Proteomes" id="UP000018922"/>
    </source>
</evidence>
<name>V6EX23_MAGGM</name>
<accession>V6EX23</accession>
<evidence type="ECO:0000313" key="1">
    <source>
        <dbReference type="EMBL" id="CDK97785.1"/>
    </source>
</evidence>
<dbReference type="HOGENOM" id="CLU_2465348_0_0_5"/>
<protein>
    <submittedName>
        <fullName evidence="1">Uncharacterized protein</fullName>
    </submittedName>
</protein>
<dbReference type="KEGG" id="mgy:MGMSRv2__0570"/>
<organism evidence="1 2">
    <name type="scientific">Magnetospirillum gryphiswaldense (strain DSM 6361 / JCM 21280 / NBRC 15271 / MSR-1)</name>
    <dbReference type="NCBI Taxonomy" id="431944"/>
    <lineage>
        <taxon>Bacteria</taxon>
        <taxon>Pseudomonadati</taxon>
        <taxon>Pseudomonadota</taxon>
        <taxon>Alphaproteobacteria</taxon>
        <taxon>Rhodospirillales</taxon>
        <taxon>Rhodospirillaceae</taxon>
        <taxon>Magnetospirillum</taxon>
    </lineage>
</organism>
<sequence>MRSSFQIFEHPASDYCVTGGILAILRIRSLGANMYGYVFLLLKCNFYQSLGCCFMGLGAKNDEVPRGGAADMAFVSQQHARLALRPCL</sequence>
<reference evidence="1 2" key="1">
    <citation type="journal article" date="2014" name="Genome Announc.">
        <title>Complete genome sequence of Magnetospirillum gryphiswaldense MSR-1.</title>
        <authorList>
            <person name="Wang X."/>
            <person name="Wang Q."/>
            <person name="Zhang W."/>
            <person name="Wang Y."/>
            <person name="Li L."/>
            <person name="Wen T."/>
            <person name="Zhang T."/>
            <person name="Zhang Y."/>
            <person name="Xu J."/>
            <person name="Hu J."/>
            <person name="Li S."/>
            <person name="Liu L."/>
            <person name="Liu J."/>
            <person name="Jiang W."/>
            <person name="Tian J."/>
            <person name="Li Y."/>
            <person name="Schuler D."/>
            <person name="Wang L."/>
            <person name="Li J."/>
        </authorList>
    </citation>
    <scope>NUCLEOTIDE SEQUENCE [LARGE SCALE GENOMIC DNA]</scope>
    <source>
        <strain evidence="2">DSM 6361 / JCM 21280 / NBRC 15271 / MSR-1</strain>
    </source>
</reference>
<proteinExistence type="predicted"/>
<dbReference type="Proteomes" id="UP000018922">
    <property type="component" value="Chromosome I"/>
</dbReference>
<gene>
    <name evidence="1" type="ordered locus">MGMSRv2__0570</name>
</gene>
<dbReference type="STRING" id="1430440.MGMSRv2__0570"/>
<dbReference type="EMBL" id="HG794546">
    <property type="protein sequence ID" value="CDK97785.1"/>
    <property type="molecule type" value="Genomic_DNA"/>
</dbReference>
<dbReference type="AlphaFoldDB" id="V6EX23"/>
<keyword evidence="2" id="KW-1185">Reference proteome</keyword>